<sequence length="176" mass="19393">MRLSRLNFLPKPALPGASAITLCVTACLVLLLSALNWMVQRQAVEKLEQQLADAAHKRPTQRTSNPARQRELEQQTKTMVAAAREQNLSAARLLRHIQAPRDLPITLLGLDLNSQRDAENRKAGISSGSVKISAEAATLLDMLNYLAYLNEQPMFQSVYLVKHEMVEGRASPPAAA</sequence>
<protein>
    <recommendedName>
        <fullName evidence="4">Fimbrial assembly protein</fullName>
    </recommendedName>
</protein>
<keyword evidence="1" id="KW-0812">Transmembrane</keyword>
<evidence type="ECO:0000313" key="3">
    <source>
        <dbReference type="Proteomes" id="UP000541535"/>
    </source>
</evidence>
<dbReference type="AlphaFoldDB" id="A0A7W5BCJ0"/>
<evidence type="ECO:0000313" key="2">
    <source>
        <dbReference type="EMBL" id="MBB3120598.1"/>
    </source>
</evidence>
<dbReference type="RefSeq" id="WP_183442365.1">
    <property type="nucleotide sequence ID" value="NZ_JACHXD010000010.1"/>
</dbReference>
<feature type="transmembrane region" description="Helical" evidence="1">
    <location>
        <begin position="12"/>
        <end position="39"/>
    </location>
</feature>
<keyword evidence="1" id="KW-1133">Transmembrane helix</keyword>
<keyword evidence="1" id="KW-0472">Membrane</keyword>
<gene>
    <name evidence="2" type="ORF">FHS03_003665</name>
</gene>
<proteinExistence type="predicted"/>
<reference evidence="2 3" key="1">
    <citation type="submission" date="2020-08" db="EMBL/GenBank/DDBJ databases">
        <title>Genomic Encyclopedia of Type Strains, Phase III (KMG-III): the genomes of soil and plant-associated and newly described type strains.</title>
        <authorList>
            <person name="Whitman W."/>
        </authorList>
    </citation>
    <scope>NUCLEOTIDE SEQUENCE [LARGE SCALE GENOMIC DNA]</scope>
    <source>
        <strain evidence="2 3">CECT 8897</strain>
    </source>
</reference>
<evidence type="ECO:0000256" key="1">
    <source>
        <dbReference type="SAM" id="Phobius"/>
    </source>
</evidence>
<organism evidence="2 3">
    <name type="scientific">Pseudoduganella violacea</name>
    <dbReference type="NCBI Taxonomy" id="1715466"/>
    <lineage>
        <taxon>Bacteria</taxon>
        <taxon>Pseudomonadati</taxon>
        <taxon>Pseudomonadota</taxon>
        <taxon>Betaproteobacteria</taxon>
        <taxon>Burkholderiales</taxon>
        <taxon>Oxalobacteraceae</taxon>
        <taxon>Telluria group</taxon>
        <taxon>Pseudoduganella</taxon>
    </lineage>
</organism>
<evidence type="ECO:0008006" key="4">
    <source>
        <dbReference type="Google" id="ProtNLM"/>
    </source>
</evidence>
<dbReference type="EMBL" id="JACHXD010000010">
    <property type="protein sequence ID" value="MBB3120598.1"/>
    <property type="molecule type" value="Genomic_DNA"/>
</dbReference>
<dbReference type="Proteomes" id="UP000541535">
    <property type="component" value="Unassembled WGS sequence"/>
</dbReference>
<keyword evidence="3" id="KW-1185">Reference proteome</keyword>
<accession>A0A7W5BCJ0</accession>
<name>A0A7W5BCJ0_9BURK</name>
<comment type="caution">
    <text evidence="2">The sequence shown here is derived from an EMBL/GenBank/DDBJ whole genome shotgun (WGS) entry which is preliminary data.</text>
</comment>